<feature type="signal peptide" evidence="1">
    <location>
        <begin position="1"/>
        <end position="21"/>
    </location>
</feature>
<evidence type="ECO:0000313" key="2">
    <source>
        <dbReference type="EMBL" id="JAC79794.1"/>
    </source>
</evidence>
<dbReference type="AlphaFoldDB" id="A0A061S9S9"/>
<name>A0A061S9S9_9CHLO</name>
<feature type="chain" id="PRO_5001606242" evidence="1">
    <location>
        <begin position="22"/>
        <end position="38"/>
    </location>
</feature>
<accession>A0A061S9S9</accession>
<evidence type="ECO:0000256" key="1">
    <source>
        <dbReference type="SAM" id="SignalP"/>
    </source>
</evidence>
<gene>
    <name evidence="2" type="ORF">TSPGSL018_11822</name>
</gene>
<feature type="non-terminal residue" evidence="2">
    <location>
        <position position="38"/>
    </location>
</feature>
<keyword evidence="1" id="KW-0732">Signal</keyword>
<reference evidence="2" key="1">
    <citation type="submission" date="2014-05" db="EMBL/GenBank/DDBJ databases">
        <title>The transcriptome of the halophilic microalga Tetraselmis sp. GSL018 isolated from the Great Salt Lake, Utah.</title>
        <authorList>
            <person name="Jinkerson R.E."/>
            <person name="D'Adamo S."/>
            <person name="Posewitz M.C."/>
        </authorList>
    </citation>
    <scope>NUCLEOTIDE SEQUENCE</scope>
    <source>
        <strain evidence="2">GSL018</strain>
    </source>
</reference>
<dbReference type="EMBL" id="GBEZ01005525">
    <property type="protein sequence ID" value="JAC79794.1"/>
    <property type="molecule type" value="Transcribed_RNA"/>
</dbReference>
<proteinExistence type="predicted"/>
<organism evidence="2">
    <name type="scientific">Tetraselmis sp. GSL018</name>
    <dbReference type="NCBI Taxonomy" id="582737"/>
    <lineage>
        <taxon>Eukaryota</taxon>
        <taxon>Viridiplantae</taxon>
        <taxon>Chlorophyta</taxon>
        <taxon>core chlorophytes</taxon>
        <taxon>Chlorodendrophyceae</taxon>
        <taxon>Chlorodendrales</taxon>
        <taxon>Chlorodendraceae</taxon>
        <taxon>Tetraselmis</taxon>
    </lineage>
</organism>
<sequence>MSKAVSLFAIYLSLCLCTATSRELQVSKSYTFDLVNTF</sequence>
<protein>
    <submittedName>
        <fullName evidence="2">Uncharacterized protein</fullName>
    </submittedName>
</protein>